<comment type="caution">
    <text evidence="11">The sequence shown here is derived from an EMBL/GenBank/DDBJ whole genome shotgun (WGS) entry which is preliminary data.</text>
</comment>
<evidence type="ECO:0000256" key="9">
    <source>
        <dbReference type="ARBA" id="ARBA00023136"/>
    </source>
</evidence>
<accession>A0ABX3NPE6</accession>
<evidence type="ECO:0000256" key="3">
    <source>
        <dbReference type="ARBA" id="ARBA00022448"/>
    </source>
</evidence>
<keyword evidence="7" id="KW-0653">Protein transport</keyword>
<dbReference type="InterPro" id="IPR037682">
    <property type="entry name" value="TonB_C"/>
</dbReference>
<keyword evidence="5" id="KW-0997">Cell inner membrane</keyword>
<reference evidence="11 12" key="1">
    <citation type="submission" date="2016-04" db="EMBL/GenBank/DDBJ databases">
        <authorList>
            <person name="Chen L."/>
            <person name="Zhuang W."/>
            <person name="Wang G."/>
        </authorList>
    </citation>
    <scope>NUCLEOTIDE SEQUENCE [LARGE SCALE GENOMIC DNA]</scope>
    <source>
        <strain evidence="12">GR20</strain>
    </source>
</reference>
<dbReference type="InterPro" id="IPR051045">
    <property type="entry name" value="TonB-dependent_transducer"/>
</dbReference>
<keyword evidence="4" id="KW-1003">Cell membrane</keyword>
<dbReference type="PANTHER" id="PTHR33446:SF2">
    <property type="entry name" value="PROTEIN TONB"/>
    <property type="match status" value="1"/>
</dbReference>
<dbReference type="PANTHER" id="PTHR33446">
    <property type="entry name" value="PROTEIN TONB-RELATED"/>
    <property type="match status" value="1"/>
</dbReference>
<dbReference type="Pfam" id="PF03544">
    <property type="entry name" value="TonB_C"/>
    <property type="match status" value="1"/>
</dbReference>
<evidence type="ECO:0000256" key="1">
    <source>
        <dbReference type="ARBA" id="ARBA00004383"/>
    </source>
</evidence>
<keyword evidence="6" id="KW-0812">Transmembrane</keyword>
<dbReference type="EMBL" id="LWBO01000055">
    <property type="protein sequence ID" value="OQP41846.1"/>
    <property type="molecule type" value="Genomic_DNA"/>
</dbReference>
<evidence type="ECO:0000313" key="12">
    <source>
        <dbReference type="Proteomes" id="UP000192277"/>
    </source>
</evidence>
<keyword evidence="12" id="KW-1185">Reference proteome</keyword>
<evidence type="ECO:0000256" key="5">
    <source>
        <dbReference type="ARBA" id="ARBA00022519"/>
    </source>
</evidence>
<keyword evidence="3" id="KW-0813">Transport</keyword>
<dbReference type="NCBIfam" id="TIGR01352">
    <property type="entry name" value="tonB_Cterm"/>
    <property type="match status" value="1"/>
</dbReference>
<dbReference type="Gene3D" id="3.30.1150.10">
    <property type="match status" value="1"/>
</dbReference>
<dbReference type="Proteomes" id="UP000192277">
    <property type="component" value="Unassembled WGS sequence"/>
</dbReference>
<evidence type="ECO:0000256" key="4">
    <source>
        <dbReference type="ARBA" id="ARBA00022475"/>
    </source>
</evidence>
<evidence type="ECO:0000259" key="10">
    <source>
        <dbReference type="PROSITE" id="PS52015"/>
    </source>
</evidence>
<evidence type="ECO:0000313" key="11">
    <source>
        <dbReference type="EMBL" id="OQP41846.1"/>
    </source>
</evidence>
<dbReference type="InterPro" id="IPR006260">
    <property type="entry name" value="TonB/TolA_C"/>
</dbReference>
<keyword evidence="8" id="KW-1133">Transmembrane helix</keyword>
<comment type="subcellular location">
    <subcellularLocation>
        <location evidence="1">Cell inner membrane</location>
        <topology evidence="1">Single-pass membrane protein</topology>
        <orientation evidence="1">Periplasmic side</orientation>
    </subcellularLocation>
</comment>
<comment type="similarity">
    <text evidence="2">Belongs to the TonB family.</text>
</comment>
<dbReference type="RefSeq" id="WP_049815598.1">
    <property type="nucleotide sequence ID" value="NZ_LWBO01000055.1"/>
</dbReference>
<dbReference type="PROSITE" id="PS51257">
    <property type="entry name" value="PROKAR_LIPOPROTEIN"/>
    <property type="match status" value="1"/>
</dbReference>
<evidence type="ECO:0000256" key="7">
    <source>
        <dbReference type="ARBA" id="ARBA00022927"/>
    </source>
</evidence>
<gene>
    <name evidence="11" type="ORF">A4D02_14300</name>
</gene>
<dbReference type="PROSITE" id="PS52015">
    <property type="entry name" value="TONB_CTD"/>
    <property type="match status" value="1"/>
</dbReference>
<sequence length="148" mass="16645">MKQLISIILTLMIFSSCGKFDSEKRTSPVEIKGDTVTENENNDAFICEFPIPAEFPGGNVAWLKFLKRNLVYPEIAIDQNIQGTVIVQFKVCTDGTLCDIEAISGPNELKESAVKVIKKSPKWTPTSLNGCNVIDYKRQPIIFHMEYE</sequence>
<organism evidence="11 12">
    <name type="scientific">Niastella koreensis</name>
    <dbReference type="NCBI Taxonomy" id="354356"/>
    <lineage>
        <taxon>Bacteria</taxon>
        <taxon>Pseudomonadati</taxon>
        <taxon>Bacteroidota</taxon>
        <taxon>Chitinophagia</taxon>
        <taxon>Chitinophagales</taxon>
        <taxon>Chitinophagaceae</taxon>
        <taxon>Niastella</taxon>
    </lineage>
</organism>
<name>A0ABX3NPE6_9BACT</name>
<evidence type="ECO:0000256" key="2">
    <source>
        <dbReference type="ARBA" id="ARBA00006555"/>
    </source>
</evidence>
<protein>
    <recommendedName>
        <fullName evidence="10">TonB C-terminal domain-containing protein</fullName>
    </recommendedName>
</protein>
<evidence type="ECO:0000256" key="6">
    <source>
        <dbReference type="ARBA" id="ARBA00022692"/>
    </source>
</evidence>
<dbReference type="SUPFAM" id="SSF74653">
    <property type="entry name" value="TolA/TonB C-terminal domain"/>
    <property type="match status" value="1"/>
</dbReference>
<feature type="domain" description="TonB C-terminal" evidence="10">
    <location>
        <begin position="57"/>
        <end position="148"/>
    </location>
</feature>
<evidence type="ECO:0000256" key="8">
    <source>
        <dbReference type="ARBA" id="ARBA00022989"/>
    </source>
</evidence>
<keyword evidence="9" id="KW-0472">Membrane</keyword>
<proteinExistence type="inferred from homology"/>